<dbReference type="Proteomes" id="UP000308671">
    <property type="component" value="Unassembled WGS sequence"/>
</dbReference>
<feature type="compositionally biased region" description="Low complexity" evidence="1">
    <location>
        <begin position="217"/>
        <end position="236"/>
    </location>
</feature>
<evidence type="ECO:0000313" key="3">
    <source>
        <dbReference type="Proteomes" id="UP000308671"/>
    </source>
</evidence>
<comment type="caution">
    <text evidence="2">The sequence shown here is derived from an EMBL/GenBank/DDBJ whole genome shotgun (WGS) entry which is preliminary data.</text>
</comment>
<feature type="region of interest" description="Disordered" evidence="1">
    <location>
        <begin position="404"/>
        <end position="436"/>
    </location>
</feature>
<feature type="region of interest" description="Disordered" evidence="1">
    <location>
        <begin position="1"/>
        <end position="44"/>
    </location>
</feature>
<feature type="compositionally biased region" description="Acidic residues" evidence="1">
    <location>
        <begin position="427"/>
        <end position="436"/>
    </location>
</feature>
<proteinExistence type="predicted"/>
<feature type="compositionally biased region" description="Basic and acidic residues" evidence="1">
    <location>
        <begin position="1"/>
        <end position="10"/>
    </location>
</feature>
<accession>A0A4V4HTQ5</accession>
<feature type="compositionally biased region" description="Basic residues" evidence="1">
    <location>
        <begin position="242"/>
        <end position="260"/>
    </location>
</feature>
<dbReference type="EMBL" id="PQXL01000382">
    <property type="protein sequence ID" value="THV46486.1"/>
    <property type="molecule type" value="Genomic_DNA"/>
</dbReference>
<name>A0A4V4HTQ5_9HELO</name>
<feature type="region of interest" description="Disordered" evidence="1">
    <location>
        <begin position="205"/>
        <end position="266"/>
    </location>
</feature>
<gene>
    <name evidence="2" type="ORF">BGAL_0382g00040</name>
</gene>
<sequence>MSNQPEKEESPFQPLPPLPQVPEWGIMLPESSPPDSIGRPLSFPTSYVRGGRSVAHDRSPASGIVAPNMVVSDRAESARGRSASGLLRAGGSLHRRPRASHDQYDMTRYHAIHNNARTFHPVNSGTMMNNGPAGNPPPNNSDFVNGARGHSAHHTVRSQDLEWSPAFTTDQAYPHSTAMRRQLVASPAPALAPVTASGTVRATSMTAAPAPVPAPPSVRAVPASSSTRSRTQKQTSAAIQKIVKKPTAKKPTAKKSTAKRPSKDRSSFCIPRISIKESELAIIRAGYGTLLPRKEAFKKAPPGASANIEITFGEWERLCVIRDNGAEMRQAYYNNPKPKEIKKAMFEASERYEKTYEKQRANARSKGYPEAMPLANRFPVVALAAAAASSAALAVAPIVAANAAASTEDQEMADSDSVSPESSFYGESEDEDMEEE</sequence>
<evidence type="ECO:0000313" key="2">
    <source>
        <dbReference type="EMBL" id="THV46486.1"/>
    </source>
</evidence>
<dbReference type="OrthoDB" id="3558519at2759"/>
<organism evidence="2 3">
    <name type="scientific">Botrytis galanthina</name>
    <dbReference type="NCBI Taxonomy" id="278940"/>
    <lineage>
        <taxon>Eukaryota</taxon>
        <taxon>Fungi</taxon>
        <taxon>Dikarya</taxon>
        <taxon>Ascomycota</taxon>
        <taxon>Pezizomycotina</taxon>
        <taxon>Leotiomycetes</taxon>
        <taxon>Helotiales</taxon>
        <taxon>Sclerotiniaceae</taxon>
        <taxon>Botrytis</taxon>
    </lineage>
</organism>
<dbReference type="AlphaFoldDB" id="A0A4V4HTQ5"/>
<reference evidence="2 3" key="1">
    <citation type="submission" date="2017-12" db="EMBL/GenBank/DDBJ databases">
        <title>Comparative genomics of Botrytis spp.</title>
        <authorList>
            <person name="Valero-Jimenez C.A."/>
            <person name="Tapia P."/>
            <person name="Veloso J."/>
            <person name="Silva-Moreno E."/>
            <person name="Staats M."/>
            <person name="Valdes J.H."/>
            <person name="Van Kan J.A.L."/>
        </authorList>
    </citation>
    <scope>NUCLEOTIDE SEQUENCE [LARGE SCALE GENOMIC DNA]</scope>
    <source>
        <strain evidence="2 3">MUCL435</strain>
    </source>
</reference>
<protein>
    <submittedName>
        <fullName evidence="2">Uncharacterized protein</fullName>
    </submittedName>
</protein>
<evidence type="ECO:0000256" key="1">
    <source>
        <dbReference type="SAM" id="MobiDB-lite"/>
    </source>
</evidence>
<keyword evidence="3" id="KW-1185">Reference proteome</keyword>